<organism evidence="1">
    <name type="scientific">uncultured Sulfurovum sp</name>
    <dbReference type="NCBI Taxonomy" id="269237"/>
    <lineage>
        <taxon>Bacteria</taxon>
        <taxon>Pseudomonadati</taxon>
        <taxon>Campylobacterota</taxon>
        <taxon>Epsilonproteobacteria</taxon>
        <taxon>Campylobacterales</taxon>
        <taxon>Sulfurovaceae</taxon>
        <taxon>Sulfurovum</taxon>
        <taxon>environmental samples</taxon>
    </lineage>
</organism>
<name>A0A6S6TAK2_9BACT</name>
<sequence>MNSSIRFFMTKEDKEEVFNKFRDSDYDILDEKDYPIQIFYSCGAL</sequence>
<accession>A0A6S6TAK2</accession>
<reference evidence="1" key="1">
    <citation type="submission" date="2020-01" db="EMBL/GenBank/DDBJ databases">
        <authorList>
            <person name="Meier V. D."/>
            <person name="Meier V D."/>
        </authorList>
    </citation>
    <scope>NUCLEOTIDE SEQUENCE</scope>
    <source>
        <strain evidence="1">HLG_WM_MAG_06</strain>
    </source>
</reference>
<gene>
    <name evidence="1" type="ORF">HELGO_WM48496</name>
</gene>
<dbReference type="AlphaFoldDB" id="A0A6S6TAK2"/>
<evidence type="ECO:0000313" key="1">
    <source>
        <dbReference type="EMBL" id="CAA6813366.1"/>
    </source>
</evidence>
<protein>
    <submittedName>
        <fullName evidence="1">Uncharacterized protein</fullName>
    </submittedName>
</protein>
<dbReference type="EMBL" id="CACVAP010000070">
    <property type="protein sequence ID" value="CAA6813366.1"/>
    <property type="molecule type" value="Genomic_DNA"/>
</dbReference>
<proteinExistence type="predicted"/>